<protein>
    <recommendedName>
        <fullName evidence="2">DNA-directed RNA polymerase</fullName>
        <ecNumber evidence="2">2.7.7.6</ecNumber>
    </recommendedName>
</protein>
<dbReference type="AlphaFoldDB" id="W5YM07"/>
<dbReference type="EMBL" id="CP007151">
    <property type="protein sequence ID" value="AHI30252.1"/>
    <property type="molecule type" value="Genomic_DNA"/>
</dbReference>
<dbReference type="GO" id="GO:0000428">
    <property type="term" value="C:DNA-directed RNA polymerase complex"/>
    <property type="evidence" value="ECO:0007669"/>
    <property type="project" value="UniProtKB-KW"/>
</dbReference>
<dbReference type="RefSeq" id="WP_041342767.1">
    <property type="nucleotide sequence ID" value="NZ_CP007151.1"/>
</dbReference>
<evidence type="ECO:0000259" key="8">
    <source>
        <dbReference type="SMART" id="SM01311"/>
    </source>
</evidence>
<sequence>MSHNAKTELEVELRTAPELYHLQMQLEERSFELGKDRYLKNLEKAQSRGQESDTTYGSRYVSMRMGAVAEALEALSVMQAEKQSRGRPSVEAQAAEIVSLVGYREAAYLTLQQLMSCISTASPYTSVAVNVGKAVEEELFLKKLKEEDKSLVQRLEVMMAKKNAVRHKLDSMVRVSRLAGVERETWPEEKKMKVGRYLIDVVRSALPSFIAVEDHAKQGKGGAKTVKYIMATETTLEWIAENVEFMSQVKPVREPMVVPPVPWTPGMSHGGGYLSAYSPPVRLVKTRDRNYLEELKSAHMPEVLAAVNAAQDTAWRIRPHVVELHDQLKAIGRTVEKAKMPAITDVVVPDQPSWGKEHAELRRAIREYEKNPKRGHKPTLPADFEQREYEWNRYRKEAARAFDANINRRGQRVTYHMVMNTAHKFMEFDRVYFPHQLDFRGRLYAVPQLSPQTADWIKGLLEFAEGKKVGTRGIRWVKIHIANLFGVDKVSFDDRIKWVDDNTNALIACAIDPISDRLWEDADKPFQHTPPVVN</sequence>
<dbReference type="Pfam" id="PF14700">
    <property type="entry name" value="RPOL_N"/>
    <property type="match status" value="1"/>
</dbReference>
<organism evidence="9 10">
    <name type="scientific">Marinobacter similis</name>
    <dbReference type="NCBI Taxonomy" id="1420916"/>
    <lineage>
        <taxon>Bacteria</taxon>
        <taxon>Pseudomonadati</taxon>
        <taxon>Pseudomonadota</taxon>
        <taxon>Gammaproteobacteria</taxon>
        <taxon>Pseudomonadales</taxon>
        <taxon>Marinobacteraceae</taxon>
        <taxon>Marinobacter</taxon>
    </lineage>
</organism>
<dbReference type="KEGG" id="msx:AU14_17370"/>
<evidence type="ECO:0000313" key="10">
    <source>
        <dbReference type="Proteomes" id="UP000061489"/>
    </source>
</evidence>
<keyword evidence="5" id="KW-0548">Nucleotidyltransferase</keyword>
<evidence type="ECO:0000256" key="3">
    <source>
        <dbReference type="ARBA" id="ARBA00022478"/>
    </source>
</evidence>
<dbReference type="Gene3D" id="1.10.287.260">
    <property type="match status" value="1"/>
</dbReference>
<accession>W5YM07</accession>
<dbReference type="Gene3D" id="1.10.1320.10">
    <property type="entry name" value="DNA-directed RNA polymerase, N-terminal domain"/>
    <property type="match status" value="1"/>
</dbReference>
<feature type="domain" description="DNA-directed RNA polymerase N-terminal" evidence="8">
    <location>
        <begin position="21"/>
        <end position="312"/>
    </location>
</feature>
<dbReference type="STRING" id="1420916.AU14_17370"/>
<dbReference type="GO" id="GO:0001018">
    <property type="term" value="F:mitochondrial promoter sequence-specific DNA binding"/>
    <property type="evidence" value="ECO:0007669"/>
    <property type="project" value="TreeGrafter"/>
</dbReference>
<evidence type="ECO:0000313" key="9">
    <source>
        <dbReference type="EMBL" id="AHI30252.1"/>
    </source>
</evidence>
<dbReference type="InterPro" id="IPR046950">
    <property type="entry name" value="DNA-dir_Rpol_C_phage-type"/>
</dbReference>
<dbReference type="HOGENOM" id="CLU_509772_0_0_6"/>
<evidence type="ECO:0000256" key="4">
    <source>
        <dbReference type="ARBA" id="ARBA00022679"/>
    </source>
</evidence>
<keyword evidence="6" id="KW-0804">Transcription</keyword>
<dbReference type="SMART" id="SM01311">
    <property type="entry name" value="RPOL_N"/>
    <property type="match status" value="1"/>
</dbReference>
<evidence type="ECO:0000256" key="2">
    <source>
        <dbReference type="ARBA" id="ARBA00012418"/>
    </source>
</evidence>
<dbReference type="InterPro" id="IPR024075">
    <property type="entry name" value="DNA-dir_RNA_pol_helix_hairp_sf"/>
</dbReference>
<dbReference type="PANTHER" id="PTHR10102:SF0">
    <property type="entry name" value="DNA-DIRECTED RNA POLYMERASE, MITOCHONDRIAL"/>
    <property type="match status" value="1"/>
</dbReference>
<comment type="similarity">
    <text evidence="1">Belongs to the phage and mitochondrial RNA polymerase family.</text>
</comment>
<dbReference type="GO" id="GO:0003899">
    <property type="term" value="F:DNA-directed RNA polymerase activity"/>
    <property type="evidence" value="ECO:0007669"/>
    <property type="project" value="UniProtKB-EC"/>
</dbReference>
<dbReference type="InterPro" id="IPR043502">
    <property type="entry name" value="DNA/RNA_pol_sf"/>
</dbReference>
<keyword evidence="4" id="KW-0808">Transferase</keyword>
<keyword evidence="10" id="KW-1185">Reference proteome</keyword>
<gene>
    <name evidence="9" type="ORF">AU14_17370</name>
</gene>
<name>W5YM07_9GAMM</name>
<dbReference type="SUPFAM" id="SSF56672">
    <property type="entry name" value="DNA/RNA polymerases"/>
    <property type="match status" value="1"/>
</dbReference>
<dbReference type="EC" id="2.7.7.6" evidence="2"/>
<evidence type="ECO:0000256" key="6">
    <source>
        <dbReference type="ARBA" id="ARBA00023163"/>
    </source>
</evidence>
<dbReference type="GO" id="GO:0006351">
    <property type="term" value="P:DNA-templated transcription"/>
    <property type="evidence" value="ECO:0007669"/>
    <property type="project" value="InterPro"/>
</dbReference>
<dbReference type="InterPro" id="IPR037159">
    <property type="entry name" value="RNA_POL_N_sf"/>
</dbReference>
<comment type="catalytic activity">
    <reaction evidence="7">
        <text>RNA(n) + a ribonucleoside 5'-triphosphate = RNA(n+1) + diphosphate</text>
        <dbReference type="Rhea" id="RHEA:21248"/>
        <dbReference type="Rhea" id="RHEA-COMP:14527"/>
        <dbReference type="Rhea" id="RHEA-COMP:17342"/>
        <dbReference type="ChEBI" id="CHEBI:33019"/>
        <dbReference type="ChEBI" id="CHEBI:61557"/>
        <dbReference type="ChEBI" id="CHEBI:140395"/>
        <dbReference type="EC" id="2.7.7.6"/>
    </reaction>
</comment>
<dbReference type="Pfam" id="PF00940">
    <property type="entry name" value="RNA_pol"/>
    <property type="match status" value="1"/>
</dbReference>
<evidence type="ECO:0000256" key="5">
    <source>
        <dbReference type="ARBA" id="ARBA00022695"/>
    </source>
</evidence>
<dbReference type="Gene3D" id="1.10.287.280">
    <property type="match status" value="1"/>
</dbReference>
<dbReference type="InterPro" id="IPR002092">
    <property type="entry name" value="DNA-dir_Rpol_phage-type"/>
</dbReference>
<evidence type="ECO:0000256" key="7">
    <source>
        <dbReference type="ARBA" id="ARBA00048552"/>
    </source>
</evidence>
<evidence type="ECO:0000256" key="1">
    <source>
        <dbReference type="ARBA" id="ARBA00009493"/>
    </source>
</evidence>
<dbReference type="PANTHER" id="PTHR10102">
    <property type="entry name" value="DNA-DIRECTED RNA POLYMERASE, MITOCHONDRIAL"/>
    <property type="match status" value="1"/>
</dbReference>
<proteinExistence type="inferred from homology"/>
<dbReference type="Proteomes" id="UP000061489">
    <property type="component" value="Chromosome"/>
</dbReference>
<dbReference type="InterPro" id="IPR029262">
    <property type="entry name" value="RPOL_N"/>
</dbReference>
<keyword evidence="3" id="KW-0240">DNA-directed RNA polymerase</keyword>
<dbReference type="OrthoDB" id="7033456at2"/>
<reference evidence="9 10" key="1">
    <citation type="journal article" date="2014" name="Genome Announc.">
        <title>Draft Genome Sequences of Marinobacter similis A3d10T and Marinobacter salarius R9SW1T.</title>
        <authorList>
            <person name="Ivanova E.P."/>
            <person name="Ng H.J."/>
            <person name="Webb H.K."/>
            <person name="Feng G."/>
            <person name="Oshima K."/>
            <person name="Hattori M."/>
            <person name="Ohkuma M."/>
            <person name="Sergeev A.F."/>
            <person name="Mikhailov V.V."/>
            <person name="Crawford R.J."/>
            <person name="Sawabe T."/>
        </authorList>
    </citation>
    <scope>NUCLEOTIDE SEQUENCE [LARGE SCALE GENOMIC DNA]</scope>
    <source>
        <strain evidence="9 10">A3d10</strain>
    </source>
</reference>